<sequence length="163" mass="17714">MIVSGAISAPSGHTFPQRLRLIHDELIRLLATCQPDCVAIEDLFHAKNARSALKLGHVRGVAILAAVEADLPVLEYTPTQIKRAIVGYGRAEKQQVQEMMKILLGLDAIPTPHDAADALAVALCHGHSMGPMSSEGVSSSIGKSSLTSWRRYRPEVEGRKRDR</sequence>
<comment type="similarity">
    <text evidence="1">Belongs to the RuvC family.</text>
</comment>
<organism evidence="12">
    <name type="scientific">marine metagenome</name>
    <dbReference type="NCBI Taxonomy" id="408172"/>
    <lineage>
        <taxon>unclassified sequences</taxon>
        <taxon>metagenomes</taxon>
        <taxon>ecological metagenomes</taxon>
    </lineage>
</organism>
<keyword evidence="10" id="KW-0233">DNA recombination</keyword>
<dbReference type="PANTHER" id="PTHR30194">
    <property type="entry name" value="CROSSOVER JUNCTION ENDODEOXYRIBONUCLEASE RUVC"/>
    <property type="match status" value="1"/>
</dbReference>
<keyword evidence="4" id="KW-0479">Metal-binding</keyword>
<proteinExistence type="inferred from homology"/>
<protein>
    <submittedName>
        <fullName evidence="12">Uncharacterized protein</fullName>
    </submittedName>
</protein>
<keyword evidence="9" id="KW-0238">DNA-binding</keyword>
<dbReference type="InterPro" id="IPR020563">
    <property type="entry name" value="X-over_junc_endoDNase_Mg_BS"/>
</dbReference>
<name>A0A381Y4D0_9ZZZZ</name>
<dbReference type="GO" id="GO:0003677">
    <property type="term" value="F:DNA binding"/>
    <property type="evidence" value="ECO:0007669"/>
    <property type="project" value="UniProtKB-KW"/>
</dbReference>
<evidence type="ECO:0000256" key="11">
    <source>
        <dbReference type="ARBA" id="ARBA00023204"/>
    </source>
</evidence>
<dbReference type="PRINTS" id="PR00696">
    <property type="entry name" value="RSOLVASERUVC"/>
</dbReference>
<keyword evidence="5" id="KW-0255">Endonuclease</keyword>
<keyword evidence="8" id="KW-0460">Magnesium</keyword>
<keyword evidence="7" id="KW-0378">Hydrolase</keyword>
<dbReference type="Gene3D" id="3.30.420.10">
    <property type="entry name" value="Ribonuclease H-like superfamily/Ribonuclease H"/>
    <property type="match status" value="1"/>
</dbReference>
<evidence type="ECO:0000256" key="8">
    <source>
        <dbReference type="ARBA" id="ARBA00022842"/>
    </source>
</evidence>
<dbReference type="HAMAP" id="MF_00034">
    <property type="entry name" value="RuvC"/>
    <property type="match status" value="1"/>
</dbReference>
<evidence type="ECO:0000256" key="3">
    <source>
        <dbReference type="ARBA" id="ARBA00022722"/>
    </source>
</evidence>
<dbReference type="InterPro" id="IPR012337">
    <property type="entry name" value="RNaseH-like_sf"/>
</dbReference>
<dbReference type="PROSITE" id="PS01321">
    <property type="entry name" value="RUVC"/>
    <property type="match status" value="1"/>
</dbReference>
<evidence type="ECO:0000256" key="10">
    <source>
        <dbReference type="ARBA" id="ARBA00023172"/>
    </source>
</evidence>
<dbReference type="SUPFAM" id="SSF53098">
    <property type="entry name" value="Ribonuclease H-like"/>
    <property type="match status" value="1"/>
</dbReference>
<keyword evidence="2" id="KW-0963">Cytoplasm</keyword>
<dbReference type="GO" id="GO:0006281">
    <property type="term" value="P:DNA repair"/>
    <property type="evidence" value="ECO:0007669"/>
    <property type="project" value="UniProtKB-KW"/>
</dbReference>
<dbReference type="AlphaFoldDB" id="A0A381Y4D0"/>
<dbReference type="GO" id="GO:0008821">
    <property type="term" value="F:crossover junction DNA endonuclease activity"/>
    <property type="evidence" value="ECO:0007669"/>
    <property type="project" value="InterPro"/>
</dbReference>
<dbReference type="PANTHER" id="PTHR30194:SF3">
    <property type="entry name" value="CROSSOVER JUNCTION ENDODEOXYRIBONUCLEASE RUVC"/>
    <property type="match status" value="1"/>
</dbReference>
<evidence type="ECO:0000256" key="9">
    <source>
        <dbReference type="ARBA" id="ARBA00023125"/>
    </source>
</evidence>
<evidence type="ECO:0000256" key="5">
    <source>
        <dbReference type="ARBA" id="ARBA00022759"/>
    </source>
</evidence>
<gene>
    <name evidence="12" type="ORF">METZ01_LOCUS124738</name>
</gene>
<keyword evidence="6" id="KW-0227">DNA damage</keyword>
<evidence type="ECO:0000256" key="6">
    <source>
        <dbReference type="ARBA" id="ARBA00022763"/>
    </source>
</evidence>
<evidence type="ECO:0000313" key="12">
    <source>
        <dbReference type="EMBL" id="SVA71884.1"/>
    </source>
</evidence>
<dbReference type="CDD" id="cd16962">
    <property type="entry name" value="RuvC"/>
    <property type="match status" value="1"/>
</dbReference>
<dbReference type="FunFam" id="3.30.420.10:FF:000002">
    <property type="entry name" value="Crossover junction endodeoxyribonuclease RuvC"/>
    <property type="match status" value="1"/>
</dbReference>
<dbReference type="InterPro" id="IPR036397">
    <property type="entry name" value="RNaseH_sf"/>
</dbReference>
<accession>A0A381Y4D0</accession>
<keyword evidence="11" id="KW-0234">DNA repair</keyword>
<evidence type="ECO:0000256" key="1">
    <source>
        <dbReference type="ARBA" id="ARBA00009518"/>
    </source>
</evidence>
<dbReference type="NCBIfam" id="TIGR00228">
    <property type="entry name" value="ruvC"/>
    <property type="match status" value="1"/>
</dbReference>
<reference evidence="12" key="1">
    <citation type="submission" date="2018-05" db="EMBL/GenBank/DDBJ databases">
        <authorList>
            <person name="Lanie J.A."/>
            <person name="Ng W.-L."/>
            <person name="Kazmierczak K.M."/>
            <person name="Andrzejewski T.M."/>
            <person name="Davidsen T.M."/>
            <person name="Wayne K.J."/>
            <person name="Tettelin H."/>
            <person name="Glass J.I."/>
            <person name="Rusch D."/>
            <person name="Podicherti R."/>
            <person name="Tsui H.-C.T."/>
            <person name="Winkler M.E."/>
        </authorList>
    </citation>
    <scope>NUCLEOTIDE SEQUENCE</scope>
</reference>
<dbReference type="GO" id="GO:0006310">
    <property type="term" value="P:DNA recombination"/>
    <property type="evidence" value="ECO:0007669"/>
    <property type="project" value="UniProtKB-KW"/>
</dbReference>
<dbReference type="InterPro" id="IPR002176">
    <property type="entry name" value="X-over_junc_endoDNase_RuvC"/>
</dbReference>
<dbReference type="EMBL" id="UINC01017365">
    <property type="protein sequence ID" value="SVA71884.1"/>
    <property type="molecule type" value="Genomic_DNA"/>
</dbReference>
<evidence type="ECO:0000256" key="7">
    <source>
        <dbReference type="ARBA" id="ARBA00022801"/>
    </source>
</evidence>
<evidence type="ECO:0000256" key="2">
    <source>
        <dbReference type="ARBA" id="ARBA00022490"/>
    </source>
</evidence>
<evidence type="ECO:0000256" key="4">
    <source>
        <dbReference type="ARBA" id="ARBA00022723"/>
    </source>
</evidence>
<dbReference type="GO" id="GO:0046872">
    <property type="term" value="F:metal ion binding"/>
    <property type="evidence" value="ECO:0007669"/>
    <property type="project" value="UniProtKB-KW"/>
</dbReference>
<dbReference type="Pfam" id="PF02075">
    <property type="entry name" value="RuvC"/>
    <property type="match status" value="1"/>
</dbReference>
<keyword evidence="3" id="KW-0540">Nuclease</keyword>